<accession>A0A166NID7</accession>
<feature type="signal peptide" evidence="1">
    <location>
        <begin position="1"/>
        <end position="21"/>
    </location>
</feature>
<gene>
    <name evidence="2" type="ORF">EXIGLDRAFT_478096</name>
</gene>
<keyword evidence="3" id="KW-1185">Reference proteome</keyword>
<organism evidence="2 3">
    <name type="scientific">Exidia glandulosa HHB12029</name>
    <dbReference type="NCBI Taxonomy" id="1314781"/>
    <lineage>
        <taxon>Eukaryota</taxon>
        <taxon>Fungi</taxon>
        <taxon>Dikarya</taxon>
        <taxon>Basidiomycota</taxon>
        <taxon>Agaricomycotina</taxon>
        <taxon>Agaricomycetes</taxon>
        <taxon>Auriculariales</taxon>
        <taxon>Exidiaceae</taxon>
        <taxon>Exidia</taxon>
    </lineage>
</organism>
<evidence type="ECO:0000313" key="3">
    <source>
        <dbReference type="Proteomes" id="UP000077266"/>
    </source>
</evidence>
<reference evidence="2 3" key="1">
    <citation type="journal article" date="2016" name="Mol. Biol. Evol.">
        <title>Comparative Genomics of Early-Diverging Mushroom-Forming Fungi Provides Insights into the Origins of Lignocellulose Decay Capabilities.</title>
        <authorList>
            <person name="Nagy L.G."/>
            <person name="Riley R."/>
            <person name="Tritt A."/>
            <person name="Adam C."/>
            <person name="Daum C."/>
            <person name="Floudas D."/>
            <person name="Sun H."/>
            <person name="Yadav J.S."/>
            <person name="Pangilinan J."/>
            <person name="Larsson K.H."/>
            <person name="Matsuura K."/>
            <person name="Barry K."/>
            <person name="Labutti K."/>
            <person name="Kuo R."/>
            <person name="Ohm R.A."/>
            <person name="Bhattacharya S.S."/>
            <person name="Shirouzu T."/>
            <person name="Yoshinaga Y."/>
            <person name="Martin F.M."/>
            <person name="Grigoriev I.V."/>
            <person name="Hibbett D.S."/>
        </authorList>
    </citation>
    <scope>NUCLEOTIDE SEQUENCE [LARGE SCALE GENOMIC DNA]</scope>
    <source>
        <strain evidence="2 3">HHB12029</strain>
    </source>
</reference>
<evidence type="ECO:0008006" key="4">
    <source>
        <dbReference type="Google" id="ProtNLM"/>
    </source>
</evidence>
<keyword evidence="1" id="KW-0732">Signal</keyword>
<dbReference type="EMBL" id="KV426660">
    <property type="protein sequence ID" value="KZV79195.1"/>
    <property type="molecule type" value="Genomic_DNA"/>
</dbReference>
<evidence type="ECO:0000256" key="1">
    <source>
        <dbReference type="SAM" id="SignalP"/>
    </source>
</evidence>
<name>A0A166NID7_EXIGL</name>
<evidence type="ECO:0000313" key="2">
    <source>
        <dbReference type="EMBL" id="KZV79195.1"/>
    </source>
</evidence>
<protein>
    <recommendedName>
        <fullName evidence="4">Secreted protein</fullName>
    </recommendedName>
</protein>
<dbReference type="InParanoid" id="A0A166NID7"/>
<sequence>MILSCSFTVVIAACATYIAHAGRGPPTLAPAHKCSVVAQCTGDRHVDASALSIGLRDNQGPAKTQAISTHVILQLRDTYGSFRAPCEDLRG</sequence>
<dbReference type="Proteomes" id="UP000077266">
    <property type="component" value="Unassembled WGS sequence"/>
</dbReference>
<dbReference type="AlphaFoldDB" id="A0A166NID7"/>
<proteinExistence type="predicted"/>
<feature type="chain" id="PRO_5007877807" description="Secreted protein" evidence="1">
    <location>
        <begin position="22"/>
        <end position="91"/>
    </location>
</feature>